<evidence type="ECO:0000256" key="2">
    <source>
        <dbReference type="SAM" id="SignalP"/>
    </source>
</evidence>
<dbReference type="Pfam" id="PF03629">
    <property type="entry name" value="SASA"/>
    <property type="match status" value="1"/>
</dbReference>
<gene>
    <name evidence="4" type="ORF">ACFSSA_12510</name>
</gene>
<evidence type="ECO:0000313" key="4">
    <source>
        <dbReference type="EMBL" id="MFD2257497.1"/>
    </source>
</evidence>
<evidence type="ECO:0000256" key="1">
    <source>
        <dbReference type="ARBA" id="ARBA00022801"/>
    </source>
</evidence>
<comment type="caution">
    <text evidence="4">The sequence shown here is derived from an EMBL/GenBank/DDBJ whole genome shotgun (WGS) entry which is preliminary data.</text>
</comment>
<dbReference type="RefSeq" id="WP_386820799.1">
    <property type="nucleotide sequence ID" value="NZ_JBHUIT010000031.1"/>
</dbReference>
<sequence>MKIQFILGLVFSAAVYAETTVSSIITDHMVLQQKQENPIWGWDEPGTEIKVSIAGRDYETTANKEGNWRVKLAPMAASSEPKTLKITGTSGLSIEDVLVGEVWLCSGQSNMEWSVGDAYGAELAIAGADQPEIRLITVPKNGSQELQKHFDGKWVKCSPQTVGRFSAVGYYYGKSIHDLLGVPVGLIDNAWGGSAAEAWVKRDLLEADGGFSDYLGVWEKNEKKASALEAPLSEHDRKLKAQMSGQHRPGNLYAGCLHPIIGYGIKGVIWYQGETNNQRAAKYNDLMTLLIGSWREDWQQGDFPFYFVQLADYMDETDQPVEEGWAALREAQTKTLQSVSNTGQAVIIDLGQANDIHPRKKREVAERLVRWALVKDYGFEMNYRSPEFNSMKVQGNKAVLTFDHVGKGLKTDDSDELRGFAVCGKDREWKTAIAKFDGNNRIEVSAEGIEEPVAVRYAWANNPRCNILSYEGLPLTPFRTDSF</sequence>
<dbReference type="PANTHER" id="PTHR22901">
    <property type="entry name" value="SIALATE O-ACETYLESTERASE"/>
    <property type="match status" value="1"/>
</dbReference>
<dbReference type="EMBL" id="JBHUIT010000031">
    <property type="protein sequence ID" value="MFD2257497.1"/>
    <property type="molecule type" value="Genomic_DNA"/>
</dbReference>
<feature type="chain" id="PRO_5046833733" evidence="2">
    <location>
        <begin position="18"/>
        <end position="483"/>
    </location>
</feature>
<dbReference type="PANTHER" id="PTHR22901:SF0">
    <property type="entry name" value="SIALATE O-ACETYLESTERASE"/>
    <property type="match status" value="1"/>
</dbReference>
<protein>
    <submittedName>
        <fullName evidence="4">Sialate O-acetylesterase</fullName>
    </submittedName>
</protein>
<dbReference type="Proteomes" id="UP001597375">
    <property type="component" value="Unassembled WGS sequence"/>
</dbReference>
<name>A0ABW5D8W1_9BACT</name>
<keyword evidence="2" id="KW-0732">Signal</keyword>
<proteinExistence type="predicted"/>
<reference evidence="5" key="1">
    <citation type="journal article" date="2019" name="Int. J. Syst. Evol. Microbiol.">
        <title>The Global Catalogue of Microorganisms (GCM) 10K type strain sequencing project: providing services to taxonomists for standard genome sequencing and annotation.</title>
        <authorList>
            <consortium name="The Broad Institute Genomics Platform"/>
            <consortium name="The Broad Institute Genome Sequencing Center for Infectious Disease"/>
            <person name="Wu L."/>
            <person name="Ma J."/>
        </authorList>
    </citation>
    <scope>NUCLEOTIDE SEQUENCE [LARGE SCALE GENOMIC DNA]</scope>
    <source>
        <strain evidence="5">CGMCC 4.7106</strain>
    </source>
</reference>
<organism evidence="4 5">
    <name type="scientific">Luteolibacter algae</name>
    <dbReference type="NCBI Taxonomy" id="454151"/>
    <lineage>
        <taxon>Bacteria</taxon>
        <taxon>Pseudomonadati</taxon>
        <taxon>Verrucomicrobiota</taxon>
        <taxon>Verrucomicrobiia</taxon>
        <taxon>Verrucomicrobiales</taxon>
        <taxon>Verrucomicrobiaceae</taxon>
        <taxon>Luteolibacter</taxon>
    </lineage>
</organism>
<dbReference type="InterPro" id="IPR036514">
    <property type="entry name" value="SGNH_hydro_sf"/>
</dbReference>
<evidence type="ECO:0000313" key="5">
    <source>
        <dbReference type="Proteomes" id="UP001597375"/>
    </source>
</evidence>
<evidence type="ECO:0000259" key="3">
    <source>
        <dbReference type="Pfam" id="PF03629"/>
    </source>
</evidence>
<feature type="domain" description="Sialate O-acetylesterase" evidence="3">
    <location>
        <begin position="264"/>
        <end position="341"/>
    </location>
</feature>
<dbReference type="SUPFAM" id="SSF52266">
    <property type="entry name" value="SGNH hydrolase"/>
    <property type="match status" value="1"/>
</dbReference>
<dbReference type="InterPro" id="IPR039329">
    <property type="entry name" value="SIAE"/>
</dbReference>
<keyword evidence="1" id="KW-0378">Hydrolase</keyword>
<dbReference type="InterPro" id="IPR005181">
    <property type="entry name" value="SASA"/>
</dbReference>
<dbReference type="Gene3D" id="3.40.50.1110">
    <property type="entry name" value="SGNH hydrolase"/>
    <property type="match status" value="1"/>
</dbReference>
<accession>A0ABW5D8W1</accession>
<feature type="signal peptide" evidence="2">
    <location>
        <begin position="1"/>
        <end position="17"/>
    </location>
</feature>
<keyword evidence="5" id="KW-1185">Reference proteome</keyword>